<proteinExistence type="predicted"/>
<feature type="compositionally biased region" description="Low complexity" evidence="7">
    <location>
        <begin position="423"/>
        <end position="434"/>
    </location>
</feature>
<sequence>MSSTYTTHRFQAKPTKHPHSLTWRAPRTEKLATTAKPASAAKSMQDWTKGTHKIYFRFSYEKDLSLICFEERKSLTVFEVKNAILILRSCTDCTGFDLEISNPDTDEVYDEDLDEIRCWTTVKAVRKPAAQPGMGKAERYLMGKMPTKRKWRPLSEREIQEIMQAKYESQDRWRGMTDEQKLRAANDYEELEWKLRHDNAMYERKMALKTKREEDTKNGIVSKPKPPPPSMPPNYICFRCGQRNHFISDCPTNGDPTYDNRPRLRRAIGIPKTQLQKVDISHCMTPDGGIDFDLLDSNVLYTADGDFAVQVPDHKAWEKYAEGQRQSAALAKKEEEEKEMLRGKGMICPLENHIFDHAAKTSCCGYVACRNCLEQYLVDFSFHCPGCDEKQLMEDLKPDEDMIKRVTNHKAEKDAALMALRDPPQTETKTSTPESSKKNEYSEETTSPPSDTNPRKRKSSDDNDDDSSNDEEPPTKKRVYESAIKPLPLIKNNPLLWSLKSGMNPFMISPVKVRLPLPPSKENVPPKEPEPPQEKLSKFALSCYTPPTKEQKEEAARKHRERVAASMPQYMTVPMTMLTPMMAQMMHMTVLNDLKAAGMDVTQFPCLVAGMFDGSAGGMTFDEETMKKKGQESRDESQG</sequence>
<dbReference type="InterPro" id="IPR013083">
    <property type="entry name" value="Znf_RING/FYVE/PHD"/>
</dbReference>
<reference evidence="10" key="1">
    <citation type="journal article" date="2020" name="Stud. Mycol.">
        <title>101 Dothideomycetes genomes: a test case for predicting lifestyles and emergence of pathogens.</title>
        <authorList>
            <person name="Haridas S."/>
            <person name="Albert R."/>
            <person name="Binder M."/>
            <person name="Bloem J."/>
            <person name="Labutti K."/>
            <person name="Salamov A."/>
            <person name="Andreopoulos B."/>
            <person name="Baker S."/>
            <person name="Barry K."/>
            <person name="Bills G."/>
            <person name="Bluhm B."/>
            <person name="Cannon C."/>
            <person name="Castanera R."/>
            <person name="Culley D."/>
            <person name="Daum C."/>
            <person name="Ezra D."/>
            <person name="Gonzalez J."/>
            <person name="Henrissat B."/>
            <person name="Kuo A."/>
            <person name="Liang C."/>
            <person name="Lipzen A."/>
            <person name="Lutzoni F."/>
            <person name="Magnuson J."/>
            <person name="Mondo S."/>
            <person name="Nolan M."/>
            <person name="Ohm R."/>
            <person name="Pangilinan J."/>
            <person name="Park H.-J."/>
            <person name="Ramirez L."/>
            <person name="Alfaro M."/>
            <person name="Sun H."/>
            <person name="Tritt A."/>
            <person name="Yoshinaga Y."/>
            <person name="Zwiers L.-H."/>
            <person name="Turgeon B."/>
            <person name="Goodwin S."/>
            <person name="Spatafora J."/>
            <person name="Crous P."/>
            <person name="Grigoriev I."/>
        </authorList>
    </citation>
    <scope>NUCLEOTIDE SEQUENCE</scope>
    <source>
        <strain evidence="10">CBS 480.64</strain>
    </source>
</reference>
<dbReference type="Pfam" id="PF08783">
    <property type="entry name" value="DWNN"/>
    <property type="match status" value="1"/>
</dbReference>
<evidence type="ECO:0000256" key="6">
    <source>
        <dbReference type="PROSITE-ProRule" id="PRU00047"/>
    </source>
</evidence>
<evidence type="ECO:0000256" key="1">
    <source>
        <dbReference type="ARBA" id="ARBA00004123"/>
    </source>
</evidence>
<dbReference type="InterPro" id="IPR036875">
    <property type="entry name" value="Znf_CCHC_sf"/>
</dbReference>
<keyword evidence="3 6" id="KW-0863">Zinc-finger</keyword>
<dbReference type="SUPFAM" id="SSF57756">
    <property type="entry name" value="Retrovirus zinc finger-like domains"/>
    <property type="match status" value="1"/>
</dbReference>
<feature type="compositionally biased region" description="Basic residues" evidence="7">
    <location>
        <begin position="10"/>
        <end position="19"/>
    </location>
</feature>
<evidence type="ECO:0000256" key="4">
    <source>
        <dbReference type="ARBA" id="ARBA00022833"/>
    </source>
</evidence>
<keyword evidence="11" id="KW-1185">Reference proteome</keyword>
<evidence type="ECO:0000313" key="11">
    <source>
        <dbReference type="Proteomes" id="UP000799421"/>
    </source>
</evidence>
<dbReference type="GO" id="GO:0005634">
    <property type="term" value="C:nucleus"/>
    <property type="evidence" value="ECO:0007669"/>
    <property type="project" value="UniProtKB-SubCell"/>
</dbReference>
<dbReference type="Proteomes" id="UP000799421">
    <property type="component" value="Unassembled WGS sequence"/>
</dbReference>
<protein>
    <recommendedName>
        <fullName evidence="12">DWNN-domain-containing protein</fullName>
    </recommendedName>
</protein>
<dbReference type="InterPro" id="IPR025829">
    <property type="entry name" value="Zn_knuckle_CX2CX3GHX4C"/>
</dbReference>
<keyword evidence="4" id="KW-0862">Zinc</keyword>
<feature type="region of interest" description="Disordered" evidence="7">
    <location>
        <begin position="414"/>
        <end position="480"/>
    </location>
</feature>
<dbReference type="AlphaFoldDB" id="A0A6A7BUJ2"/>
<dbReference type="Gene3D" id="4.10.60.10">
    <property type="entry name" value="Zinc finger, CCHC-type"/>
    <property type="match status" value="1"/>
</dbReference>
<evidence type="ECO:0000313" key="10">
    <source>
        <dbReference type="EMBL" id="KAF2859006.1"/>
    </source>
</evidence>
<dbReference type="EMBL" id="MU005999">
    <property type="protein sequence ID" value="KAF2859006.1"/>
    <property type="molecule type" value="Genomic_DNA"/>
</dbReference>
<dbReference type="Gene3D" id="3.30.40.10">
    <property type="entry name" value="Zinc/RING finger domain, C3HC4 (zinc finger)"/>
    <property type="match status" value="1"/>
</dbReference>
<dbReference type="PANTHER" id="PTHR15439:SF0">
    <property type="entry name" value="CELL DIVISION CYCLE AND APOPTOSIS REGULATOR PROTEIN 1-RELATED"/>
    <property type="match status" value="1"/>
</dbReference>
<dbReference type="PROSITE" id="PS51282">
    <property type="entry name" value="DWNN"/>
    <property type="match status" value="1"/>
</dbReference>
<dbReference type="PROSITE" id="PS50158">
    <property type="entry name" value="ZF_CCHC"/>
    <property type="match status" value="1"/>
</dbReference>
<keyword evidence="5" id="KW-0539">Nucleus</keyword>
<evidence type="ECO:0000259" key="8">
    <source>
        <dbReference type="PROSITE" id="PS50158"/>
    </source>
</evidence>
<dbReference type="SUPFAM" id="SSF57850">
    <property type="entry name" value="RING/U-box"/>
    <property type="match status" value="1"/>
</dbReference>
<evidence type="ECO:0000256" key="2">
    <source>
        <dbReference type="ARBA" id="ARBA00022723"/>
    </source>
</evidence>
<dbReference type="OrthoDB" id="106784at2759"/>
<dbReference type="SMART" id="SM01180">
    <property type="entry name" value="DWNN"/>
    <property type="match status" value="1"/>
</dbReference>
<dbReference type="GO" id="GO:0006397">
    <property type="term" value="P:mRNA processing"/>
    <property type="evidence" value="ECO:0007669"/>
    <property type="project" value="InterPro"/>
</dbReference>
<dbReference type="Gene3D" id="3.10.20.90">
    <property type="entry name" value="Phosphatidylinositol 3-kinase Catalytic Subunit, Chain A, domain 1"/>
    <property type="match status" value="1"/>
</dbReference>
<evidence type="ECO:0008006" key="12">
    <source>
        <dbReference type="Google" id="ProtNLM"/>
    </source>
</evidence>
<dbReference type="GO" id="GO:0006511">
    <property type="term" value="P:ubiquitin-dependent protein catabolic process"/>
    <property type="evidence" value="ECO:0007669"/>
    <property type="project" value="TreeGrafter"/>
</dbReference>
<dbReference type="PANTHER" id="PTHR15439">
    <property type="entry name" value="RETINOBLASTOMA-BINDING PROTEIN 6"/>
    <property type="match status" value="1"/>
</dbReference>
<comment type="subcellular location">
    <subcellularLocation>
        <location evidence="1">Nucleus</location>
    </subcellularLocation>
</comment>
<feature type="domain" description="CCHC-type" evidence="8">
    <location>
        <begin position="237"/>
        <end position="251"/>
    </location>
</feature>
<gene>
    <name evidence="10" type="ORF">K470DRAFT_296005</name>
</gene>
<name>A0A6A7BUJ2_9PEZI</name>
<dbReference type="GO" id="GO:0003676">
    <property type="term" value="F:nucleic acid binding"/>
    <property type="evidence" value="ECO:0007669"/>
    <property type="project" value="InterPro"/>
</dbReference>
<feature type="domain" description="DWNN" evidence="9">
    <location>
        <begin position="54"/>
        <end position="128"/>
    </location>
</feature>
<dbReference type="GO" id="GO:0008270">
    <property type="term" value="F:zinc ion binding"/>
    <property type="evidence" value="ECO:0007669"/>
    <property type="project" value="UniProtKB-KW"/>
</dbReference>
<evidence type="ECO:0000259" key="9">
    <source>
        <dbReference type="PROSITE" id="PS51282"/>
    </source>
</evidence>
<evidence type="ECO:0000256" key="7">
    <source>
        <dbReference type="SAM" id="MobiDB-lite"/>
    </source>
</evidence>
<keyword evidence="2" id="KW-0479">Metal-binding</keyword>
<dbReference type="GO" id="GO:0061630">
    <property type="term" value="F:ubiquitin protein ligase activity"/>
    <property type="evidence" value="ECO:0007669"/>
    <property type="project" value="InterPro"/>
</dbReference>
<organism evidence="10 11">
    <name type="scientific">Piedraia hortae CBS 480.64</name>
    <dbReference type="NCBI Taxonomy" id="1314780"/>
    <lineage>
        <taxon>Eukaryota</taxon>
        <taxon>Fungi</taxon>
        <taxon>Dikarya</taxon>
        <taxon>Ascomycota</taxon>
        <taxon>Pezizomycotina</taxon>
        <taxon>Dothideomycetes</taxon>
        <taxon>Dothideomycetidae</taxon>
        <taxon>Capnodiales</taxon>
        <taxon>Piedraiaceae</taxon>
        <taxon>Piedraia</taxon>
    </lineage>
</organism>
<dbReference type="GO" id="GO:0016567">
    <property type="term" value="P:protein ubiquitination"/>
    <property type="evidence" value="ECO:0007669"/>
    <property type="project" value="InterPro"/>
</dbReference>
<feature type="region of interest" description="Disordered" evidence="7">
    <location>
        <begin position="1"/>
        <end position="20"/>
    </location>
</feature>
<evidence type="ECO:0000256" key="3">
    <source>
        <dbReference type="ARBA" id="ARBA00022771"/>
    </source>
</evidence>
<dbReference type="InterPro" id="IPR033489">
    <property type="entry name" value="RBBP6"/>
</dbReference>
<feature type="compositionally biased region" description="Acidic residues" evidence="7">
    <location>
        <begin position="462"/>
        <end position="472"/>
    </location>
</feature>
<dbReference type="Pfam" id="PF13696">
    <property type="entry name" value="zf-CCHC_2"/>
    <property type="match status" value="1"/>
</dbReference>
<accession>A0A6A7BUJ2</accession>
<dbReference type="InterPro" id="IPR001878">
    <property type="entry name" value="Znf_CCHC"/>
</dbReference>
<dbReference type="SMART" id="SM00343">
    <property type="entry name" value="ZnF_C2HC"/>
    <property type="match status" value="1"/>
</dbReference>
<evidence type="ECO:0000256" key="5">
    <source>
        <dbReference type="ARBA" id="ARBA00023242"/>
    </source>
</evidence>
<dbReference type="InterPro" id="IPR014891">
    <property type="entry name" value="DWNN_domain"/>
</dbReference>